<keyword evidence="3" id="KW-1185">Reference proteome</keyword>
<sequence length="146" mass="16262">MQGFFYGFDKVKVILGTSVFYLAALAIIVISILYSQNKPFVKMSDFYKVSELNPVENVPVQASYRSNSSPLGYSTTIDLGAEISFEVVAAIVGVLMRSKDLEPVSMILNCSKVDCRVEFTTVDDNHRKLANRANDQFQSYLPLTSN</sequence>
<reference evidence="3" key="1">
    <citation type="submission" date="2016-02" db="EMBL/GenBank/DDBJ databases">
        <authorList>
            <person name="Schultz-Johansen M."/>
            <person name="Glaring M.A."/>
            <person name="Bech P.K."/>
            <person name="Stougaard P."/>
        </authorList>
    </citation>
    <scope>NUCLEOTIDE SEQUENCE [LARGE SCALE GENOMIC DNA]</scope>
    <source>
        <strain evidence="3">S66</strain>
    </source>
</reference>
<protein>
    <submittedName>
        <fullName evidence="2">Uncharacterized protein</fullName>
    </submittedName>
</protein>
<evidence type="ECO:0000313" key="2">
    <source>
        <dbReference type="EMBL" id="KXI28568.1"/>
    </source>
</evidence>
<name>A0A135ZZZ0_9ALTE</name>
<evidence type="ECO:0000256" key="1">
    <source>
        <dbReference type="SAM" id="Phobius"/>
    </source>
</evidence>
<keyword evidence="1" id="KW-0472">Membrane</keyword>
<dbReference type="EMBL" id="LSNE01000006">
    <property type="protein sequence ID" value="KXI28568.1"/>
    <property type="molecule type" value="Genomic_DNA"/>
</dbReference>
<keyword evidence="1" id="KW-0812">Transmembrane</keyword>
<feature type="transmembrane region" description="Helical" evidence="1">
    <location>
        <begin position="13"/>
        <end position="34"/>
    </location>
</feature>
<gene>
    <name evidence="2" type="ORF">AX660_15885</name>
</gene>
<dbReference type="AlphaFoldDB" id="A0A135ZZZ0"/>
<dbReference type="RefSeq" id="WP_068377620.1">
    <property type="nucleotide sequence ID" value="NZ_LSNE01000006.1"/>
</dbReference>
<organism evidence="2 3">
    <name type="scientific">Paraglaciecola hydrolytica</name>
    <dbReference type="NCBI Taxonomy" id="1799789"/>
    <lineage>
        <taxon>Bacteria</taxon>
        <taxon>Pseudomonadati</taxon>
        <taxon>Pseudomonadota</taxon>
        <taxon>Gammaproteobacteria</taxon>
        <taxon>Alteromonadales</taxon>
        <taxon>Alteromonadaceae</taxon>
        <taxon>Paraglaciecola</taxon>
    </lineage>
</organism>
<proteinExistence type="predicted"/>
<comment type="caution">
    <text evidence="2">The sequence shown here is derived from an EMBL/GenBank/DDBJ whole genome shotgun (WGS) entry which is preliminary data.</text>
</comment>
<evidence type="ECO:0000313" key="3">
    <source>
        <dbReference type="Proteomes" id="UP000070299"/>
    </source>
</evidence>
<accession>A0A135ZZZ0</accession>
<dbReference type="Proteomes" id="UP000070299">
    <property type="component" value="Unassembled WGS sequence"/>
</dbReference>
<keyword evidence="1" id="KW-1133">Transmembrane helix</keyword>